<evidence type="ECO:0000259" key="7">
    <source>
        <dbReference type="PROSITE" id="PS51489"/>
    </source>
</evidence>
<dbReference type="GO" id="GO:0005634">
    <property type="term" value="C:nucleus"/>
    <property type="evidence" value="ECO:0007669"/>
    <property type="project" value="TreeGrafter"/>
</dbReference>
<dbReference type="InterPro" id="IPR011009">
    <property type="entry name" value="Kinase-like_dom_sf"/>
</dbReference>
<keyword evidence="9" id="KW-1185">Reference proteome</keyword>
<dbReference type="PANTHER" id="PTHR14030:SF4">
    <property type="entry name" value="BUB1 KINASE, ISOFORM A-RELATED"/>
    <property type="match status" value="1"/>
</dbReference>
<dbReference type="Gene3D" id="1.25.40.430">
    <property type="match status" value="1"/>
</dbReference>
<dbReference type="HOGENOM" id="CLU_002115_1_0_1"/>
<evidence type="ECO:0000256" key="4">
    <source>
        <dbReference type="ARBA" id="ARBA00023328"/>
    </source>
</evidence>
<dbReference type="OrthoDB" id="248495at2759"/>
<dbReference type="PROSITE" id="PS50011">
    <property type="entry name" value="PROTEIN_KINASE_DOM"/>
    <property type="match status" value="1"/>
</dbReference>
<dbReference type="InterPro" id="IPR000719">
    <property type="entry name" value="Prot_kinase_dom"/>
</dbReference>
<reference evidence="8 9" key="1">
    <citation type="journal article" date="2014" name="Genome Announc.">
        <title>Genome sequence of the basidiomycetous fungus Pseudozyma aphidis DSM70725, an efficient producer of biosurfactant mannosylerythritol lipids.</title>
        <authorList>
            <person name="Lorenz S."/>
            <person name="Guenther M."/>
            <person name="Grumaz C."/>
            <person name="Rupp S."/>
            <person name="Zibek S."/>
            <person name="Sohn K."/>
        </authorList>
    </citation>
    <scope>NUCLEOTIDE SEQUENCE [LARGE SCALE GENOMIC DNA]</scope>
    <source>
        <strain evidence="9">ATCC 32657 / CBS 517.83 / DSM 70725 / JCM 10318 / NBRC 10182 / NRRL Y-7954 / St-0401</strain>
    </source>
</reference>
<keyword evidence="4" id="KW-0137">Centromere</keyword>
<feature type="compositionally biased region" description="Acidic residues" evidence="5">
    <location>
        <begin position="1252"/>
        <end position="1268"/>
    </location>
</feature>
<dbReference type="PANTHER" id="PTHR14030">
    <property type="entry name" value="MITOTIC CHECKPOINT SERINE/THREONINE-PROTEIN KINASE BUB1"/>
    <property type="match status" value="1"/>
</dbReference>
<feature type="region of interest" description="Disordered" evidence="5">
    <location>
        <begin position="1"/>
        <end position="89"/>
    </location>
</feature>
<dbReference type="GO" id="GO:0032991">
    <property type="term" value="C:protein-containing complex"/>
    <property type="evidence" value="ECO:0007669"/>
    <property type="project" value="UniProtKB-ARBA"/>
</dbReference>
<feature type="region of interest" description="Disordered" evidence="5">
    <location>
        <begin position="687"/>
        <end position="961"/>
    </location>
</feature>
<evidence type="ECO:0000313" key="8">
    <source>
        <dbReference type="EMBL" id="ETS60315.1"/>
    </source>
</evidence>
<evidence type="ECO:0000256" key="1">
    <source>
        <dbReference type="ARBA" id="ARBA00004629"/>
    </source>
</evidence>
<dbReference type="PROSITE" id="PS00108">
    <property type="entry name" value="PROTEIN_KINASE_ST"/>
    <property type="match status" value="1"/>
</dbReference>
<dbReference type="SUPFAM" id="SSF56112">
    <property type="entry name" value="Protein kinase-like (PK-like)"/>
    <property type="match status" value="1"/>
</dbReference>
<evidence type="ECO:0000313" key="9">
    <source>
        <dbReference type="Proteomes" id="UP000019462"/>
    </source>
</evidence>
<feature type="domain" description="BUB1 N-terminal" evidence="7">
    <location>
        <begin position="139"/>
        <end position="300"/>
    </location>
</feature>
<evidence type="ECO:0000256" key="5">
    <source>
        <dbReference type="SAM" id="MobiDB-lite"/>
    </source>
</evidence>
<name>W3VFP2_MOEAP</name>
<feature type="compositionally biased region" description="Polar residues" evidence="5">
    <location>
        <begin position="975"/>
        <end position="985"/>
    </location>
</feature>
<proteinExistence type="predicted"/>
<dbReference type="PROSITE" id="PS51489">
    <property type="entry name" value="BUB1_N"/>
    <property type="match status" value="1"/>
</dbReference>
<feature type="compositionally biased region" description="Acidic residues" evidence="5">
    <location>
        <begin position="915"/>
        <end position="935"/>
    </location>
</feature>
<feature type="compositionally biased region" description="Acidic residues" evidence="5">
    <location>
        <begin position="1089"/>
        <end position="1099"/>
    </location>
</feature>
<feature type="compositionally biased region" description="Acidic residues" evidence="5">
    <location>
        <begin position="436"/>
        <end position="446"/>
    </location>
</feature>
<feature type="compositionally biased region" description="Low complexity" evidence="5">
    <location>
        <begin position="537"/>
        <end position="559"/>
    </location>
</feature>
<feature type="compositionally biased region" description="Polar residues" evidence="5">
    <location>
        <begin position="705"/>
        <end position="714"/>
    </location>
</feature>
<feature type="compositionally biased region" description="Low complexity" evidence="5">
    <location>
        <begin position="882"/>
        <end position="895"/>
    </location>
</feature>
<dbReference type="FunFam" id="1.25.40.430:FF:000003">
    <property type="entry name" value="Checkpoint serine/threonine-protein kinase BUB1"/>
    <property type="match status" value="1"/>
</dbReference>
<comment type="subcellular location">
    <subcellularLocation>
        <location evidence="1">Chromosome</location>
        <location evidence="1">Centromere</location>
        <location evidence="1">Kinetochore</location>
    </subcellularLocation>
</comment>
<evidence type="ECO:0000259" key="6">
    <source>
        <dbReference type="PROSITE" id="PS50011"/>
    </source>
</evidence>
<dbReference type="InterPro" id="IPR015661">
    <property type="entry name" value="Bub1/Mad3"/>
</dbReference>
<feature type="region of interest" description="Disordered" evidence="5">
    <location>
        <begin position="644"/>
        <end position="674"/>
    </location>
</feature>
<dbReference type="GO" id="GO:0007094">
    <property type="term" value="P:mitotic spindle assembly checkpoint signaling"/>
    <property type="evidence" value="ECO:0007669"/>
    <property type="project" value="InterPro"/>
</dbReference>
<feature type="region of interest" description="Disordered" evidence="5">
    <location>
        <begin position="417"/>
        <end position="568"/>
    </location>
</feature>
<keyword evidence="3" id="KW-0995">Kinetochore</keyword>
<evidence type="ECO:0000256" key="3">
    <source>
        <dbReference type="ARBA" id="ARBA00022838"/>
    </source>
</evidence>
<comment type="caution">
    <text evidence="8">The sequence shown here is derived from an EMBL/GenBank/DDBJ whole genome shotgun (WGS) entry which is preliminary data.</text>
</comment>
<gene>
    <name evidence="8" type="ORF">PaG_05509</name>
</gene>
<feature type="compositionally biased region" description="Acidic residues" evidence="5">
    <location>
        <begin position="843"/>
        <end position="854"/>
    </location>
</feature>
<evidence type="ECO:0008006" key="10">
    <source>
        <dbReference type="Google" id="ProtNLM"/>
    </source>
</evidence>
<organism evidence="8 9">
    <name type="scientific">Moesziomyces aphidis</name>
    <name type="common">Pseudozyma aphidis</name>
    <dbReference type="NCBI Taxonomy" id="84754"/>
    <lineage>
        <taxon>Eukaryota</taxon>
        <taxon>Fungi</taxon>
        <taxon>Dikarya</taxon>
        <taxon>Basidiomycota</taxon>
        <taxon>Ustilaginomycotina</taxon>
        <taxon>Ustilaginomycetes</taxon>
        <taxon>Ustilaginales</taxon>
        <taxon>Ustilaginaceae</taxon>
        <taxon>Moesziomyces</taxon>
    </lineage>
</organism>
<dbReference type="EMBL" id="AWNI01000037">
    <property type="protein sequence ID" value="ETS60315.1"/>
    <property type="molecule type" value="Genomic_DNA"/>
</dbReference>
<feature type="compositionally biased region" description="Polar residues" evidence="5">
    <location>
        <begin position="1054"/>
        <end position="1068"/>
    </location>
</feature>
<feature type="compositionally biased region" description="Acidic residues" evidence="5">
    <location>
        <begin position="730"/>
        <end position="749"/>
    </location>
</feature>
<sequence length="1579" mass="170206">MARRSIAVGEQKPHHHLGPSPPSTSSSRTPTVDLCTLPIMVGGTSNMGPPAVTPRKAPTTPSSKNALALGVTPHKTPLRTPGGSKIEQTSSTPIIDFRAIESQKENVQPLAKGRSAHALSNTLGMQHKQRQALLAQQRAEHESTVTSADNADSDDPLDAWTKYVKWCIDNYPSGQTHDSGLIPLLERATRHFKDSEQYTNDPRYLRLWILYARNVECARDVYNFLLANEIGTKLASLYEELAVVLEGRRMYDEADAMYKLGIARRANPIDRIKRRYEEYKTRIILGHQSSVDAPGSSAAGLVVHYADALKAAMVTAGRSMLGQKEAAPGPARSHAVNVLRGAGATIGAIGNSTPTPSTNNGRRLNVFHDDDDRAPASSSRPHASSTKGWEDIGTVASRNQENVQADRLAGAKSFKIGASGGVSKKPGSGLAVFRDSDDDDDDDDEASQVPATPKPEGVLSPKDHFAKHAAGLGRKQASSETDLLRSDPFAYWDKDAKRVPDPASLRPDSDSAPASRKVSPSSSGSHGERHRTKTTVSRSTQASSSSSKPSAHASAAPSAGTKREKHAAPVADMYPSFRSDAQQALYTRNGWQSEMTLEELMARARGFPVLVEGWEPAASLKSASDPWTHLDQLVGQWMPKDAAKASSSRRAEPEPTEIAQIDQTTGMFPSRDVFDPDNSVANAVALNLRPGLKKKKRREGDNTTKTRMSPTLVTKATLLEVENMFNGQDSDSDEDSSEDDDDDEEDDDYLAPLSSVSRPAHMRVSLGSAADVPPTPTPSSRPHLLAKFAGQHDENAGVRATPSRTPGAQAPRLGLGGATPMRTPLASKTAASAPLGAKPVYREEDEEEDEYDENIELRATAEQPQPAVPQQFVEASSPPRPAAASAADADLDAPVPATPMPSGRQSASRRWVEPMAEEEEEEDDEEQYAVDENGEPIDGNLDAADGFEGNDHLFRPQFQPLTPITEATYEFTRYTNGRTPGTATRSAIGPALKAWHATEQDEDDDEDDEDERDDGNGGARDILTSGPIAPRGAAPVDDANLGDDSQGVSDERSFASTSGEDANRSAWTAANKASFELTKGLTIRVPAGEEGDESEGDFDESLVIQDRAATDEQAPEQLEEPAPKDAGFCPPNPCSPVDPDVLNAILARLDEPVESRPGFVGLAGTMSNGLLEQLQKKCKSSLASNQMTRKSMGGTVFHGTGMLSSPFQVEIGGNAFEIRGKLGEGGYGAVFLGYDVDSVATAKAADKSADRDDVDSDDDEEDDEDDEADGRKQVAIKVEAPANRWEFHILSQLQLRLPAALQPSVIAARKLYCYSDASFLMLDLGEKGTLLDVVNHAVSAGVAAAGSSAADTTGGGAGLEEVLAMFFVTELLRVVLGMHRAGVIHGDLKIDNCLLRLGDVSPASAWSNLFARDGSAGWASKGLTLIDFGRAIDLTAFDDPSQAFIADWDTDAKDCLEMRRGESFTFETDWFGVAAIAHCLLFGRYMDLTHDNHVYKLTSPMKRYWQSELWNSLFHICLNPKPRSADGQTEALDKTAMLAQLESCLDNMHAWLEANSNKGGKNLKGLLRKLEIWAMKQGH</sequence>
<keyword evidence="2" id="KW-0158">Chromosome</keyword>
<dbReference type="Pfam" id="PF08311">
    <property type="entry name" value="Mad3_BUB1_I"/>
    <property type="match status" value="1"/>
</dbReference>
<dbReference type="GO" id="GO:0004672">
    <property type="term" value="F:protein kinase activity"/>
    <property type="evidence" value="ECO:0007669"/>
    <property type="project" value="InterPro"/>
</dbReference>
<accession>W3VFP2</accession>
<dbReference type="InterPro" id="IPR013212">
    <property type="entry name" value="Mad3/Bub1_I"/>
</dbReference>
<protein>
    <recommendedName>
        <fullName evidence="10">BUB protein kinase</fullName>
    </recommendedName>
</protein>
<feature type="compositionally biased region" description="Polar residues" evidence="5">
    <location>
        <begin position="350"/>
        <end position="362"/>
    </location>
</feature>
<feature type="domain" description="Protein kinase" evidence="6">
    <location>
        <begin position="1216"/>
        <end position="1552"/>
    </location>
</feature>
<feature type="region of interest" description="Disordered" evidence="5">
    <location>
        <begin position="347"/>
        <end position="392"/>
    </location>
</feature>
<dbReference type="Proteomes" id="UP000019462">
    <property type="component" value="Unassembled WGS sequence"/>
</dbReference>
<dbReference type="SMART" id="SM00777">
    <property type="entry name" value="Mad3_BUB1_I"/>
    <property type="match status" value="1"/>
</dbReference>
<feature type="compositionally biased region" description="Acidic residues" evidence="5">
    <location>
        <begin position="1000"/>
        <end position="1013"/>
    </location>
</feature>
<dbReference type="GO" id="GO:0000776">
    <property type="term" value="C:kinetochore"/>
    <property type="evidence" value="ECO:0007669"/>
    <property type="project" value="UniProtKB-KW"/>
</dbReference>
<dbReference type="InterPro" id="IPR008271">
    <property type="entry name" value="Ser/Thr_kinase_AS"/>
</dbReference>
<dbReference type="GO" id="GO:0051754">
    <property type="term" value="P:meiotic sister chromatid cohesion, centromeric"/>
    <property type="evidence" value="ECO:0007669"/>
    <property type="project" value="TreeGrafter"/>
</dbReference>
<feature type="region of interest" description="Disordered" evidence="5">
    <location>
        <begin position="1245"/>
        <end position="1272"/>
    </location>
</feature>
<dbReference type="SMART" id="SM00220">
    <property type="entry name" value="S_TKc"/>
    <property type="match status" value="1"/>
</dbReference>
<dbReference type="GO" id="GO:0005524">
    <property type="term" value="F:ATP binding"/>
    <property type="evidence" value="ECO:0007669"/>
    <property type="project" value="InterPro"/>
</dbReference>
<dbReference type="Gene3D" id="1.10.510.10">
    <property type="entry name" value="Transferase(Phosphotransferase) domain 1"/>
    <property type="match status" value="1"/>
</dbReference>
<evidence type="ECO:0000256" key="2">
    <source>
        <dbReference type="ARBA" id="ARBA00022454"/>
    </source>
</evidence>
<feature type="region of interest" description="Disordered" evidence="5">
    <location>
        <begin position="975"/>
        <end position="1099"/>
    </location>
</feature>
<feature type="compositionally biased region" description="Low complexity" evidence="5">
    <location>
        <begin position="375"/>
        <end position="385"/>
    </location>
</feature>